<dbReference type="EMBL" id="FP929054">
    <property type="protein sequence ID" value="CBL21895.1"/>
    <property type="molecule type" value="Genomic_DNA"/>
</dbReference>
<organism evidence="1 2">
    <name type="scientific">Blautia obeum A2-162</name>
    <dbReference type="NCBI Taxonomy" id="657314"/>
    <lineage>
        <taxon>Bacteria</taxon>
        <taxon>Bacillati</taxon>
        <taxon>Bacillota</taxon>
        <taxon>Clostridia</taxon>
        <taxon>Lachnospirales</taxon>
        <taxon>Lachnospiraceae</taxon>
        <taxon>Blautia</taxon>
    </lineage>
</organism>
<dbReference type="HOGENOM" id="CLU_2116255_0_0_9"/>
<gene>
    <name evidence="1" type="ORF">CK5_02720</name>
</gene>
<dbReference type="Proteomes" id="UP000008955">
    <property type="component" value="Chromosome"/>
</dbReference>
<sequence length="114" mass="13609">MNAVSMIKRMIFADGKYQTVLDNRENGKVRRKNFTLYNSNVKFCAQKSAALCEVKLFTEAFKEKATAIKIVRCRIVIWYAPCIENTYYFYKIISFFKYILKWYIMKCKSKYEMG</sequence>
<dbReference type="KEGG" id="rob:CK5_02720"/>
<evidence type="ECO:0000313" key="2">
    <source>
        <dbReference type="Proteomes" id="UP000008955"/>
    </source>
</evidence>
<reference evidence="1 2" key="1">
    <citation type="submission" date="2010-03" db="EMBL/GenBank/DDBJ databases">
        <title>The genome sequence of Ruminococcus obeum A2-162.</title>
        <authorList>
            <consortium name="metaHIT consortium -- http://www.metahit.eu/"/>
            <person name="Pajon A."/>
            <person name="Turner K."/>
            <person name="Parkhill J."/>
            <person name="Duncan S."/>
            <person name="Flint H."/>
        </authorList>
    </citation>
    <scope>NUCLEOTIDE SEQUENCE [LARGE SCALE GENOMIC DNA]</scope>
    <source>
        <strain evidence="1 2">A2-162</strain>
    </source>
</reference>
<name>D4LW92_9FIRM</name>
<protein>
    <submittedName>
        <fullName evidence="1">Uncharacterized protein</fullName>
    </submittedName>
</protein>
<evidence type="ECO:0000313" key="1">
    <source>
        <dbReference type="EMBL" id="CBL21895.1"/>
    </source>
</evidence>
<dbReference type="AlphaFoldDB" id="D4LW92"/>
<accession>D4LW92</accession>
<keyword evidence="2" id="KW-1185">Reference proteome</keyword>
<reference evidence="1 2" key="2">
    <citation type="submission" date="2010-03" db="EMBL/GenBank/DDBJ databases">
        <authorList>
            <person name="Pajon A."/>
        </authorList>
    </citation>
    <scope>NUCLEOTIDE SEQUENCE [LARGE SCALE GENOMIC DNA]</scope>
    <source>
        <strain evidence="1 2">A2-162</strain>
    </source>
</reference>
<proteinExistence type="predicted"/>